<keyword evidence="4" id="KW-0676">Redox-active center</keyword>
<evidence type="ECO:0000256" key="3">
    <source>
        <dbReference type="ARBA" id="ARBA00023157"/>
    </source>
</evidence>
<accession>A0A0B6WUQ5</accession>
<reference evidence="6 7" key="2">
    <citation type="submission" date="2015-01" db="EMBL/GenBank/DDBJ databases">
        <title>Complete genome sequence of Pyrinomonas methylaliphatogenes type strain K22T.</title>
        <authorList>
            <person name="Lee K.C.Y."/>
            <person name="Power J.F."/>
            <person name="Dunfield P.F."/>
            <person name="Morgan X.C."/>
            <person name="Huttenhower C."/>
            <person name="Stott M.B."/>
        </authorList>
    </citation>
    <scope>NUCLEOTIDE SEQUENCE [LARGE SCALE GENOMIC DNA]</scope>
    <source>
        <strain evidence="6 7">K22</strain>
    </source>
</reference>
<dbReference type="InterPro" id="IPR050553">
    <property type="entry name" value="Thioredoxin_ResA/DsbE_sf"/>
</dbReference>
<dbReference type="RefSeq" id="WP_083437533.1">
    <property type="nucleotide sequence ID" value="NZ_CBXV010000002.1"/>
</dbReference>
<reference evidence="6 7" key="1">
    <citation type="submission" date="2013-12" db="EMBL/GenBank/DDBJ databases">
        <authorList>
            <person name="Stott M."/>
        </authorList>
    </citation>
    <scope>NUCLEOTIDE SEQUENCE [LARGE SCALE GENOMIC DNA]</scope>
    <source>
        <strain evidence="6 7">K22</strain>
    </source>
</reference>
<evidence type="ECO:0000259" key="5">
    <source>
        <dbReference type="PROSITE" id="PS51352"/>
    </source>
</evidence>
<protein>
    <submittedName>
        <fullName evidence="6">Peroxiredoxin</fullName>
    </submittedName>
</protein>
<evidence type="ECO:0000313" key="6">
    <source>
        <dbReference type="EMBL" id="CDM64442.1"/>
    </source>
</evidence>
<dbReference type="InterPro" id="IPR036249">
    <property type="entry name" value="Thioredoxin-like_sf"/>
</dbReference>
<dbReference type="STRING" id="454194.PYK22_00436"/>
<dbReference type="AlphaFoldDB" id="A0A0B6WUQ5"/>
<dbReference type="PANTHER" id="PTHR42852">
    <property type="entry name" value="THIOL:DISULFIDE INTERCHANGE PROTEIN DSBE"/>
    <property type="match status" value="1"/>
</dbReference>
<dbReference type="EMBL" id="CBXV010000002">
    <property type="protein sequence ID" value="CDM64442.1"/>
    <property type="molecule type" value="Genomic_DNA"/>
</dbReference>
<comment type="subcellular location">
    <subcellularLocation>
        <location evidence="1">Cell envelope</location>
    </subcellularLocation>
</comment>
<gene>
    <name evidence="6" type="ORF">PYK22_00436</name>
</gene>
<dbReference type="InterPro" id="IPR000866">
    <property type="entry name" value="AhpC/TSA"/>
</dbReference>
<dbReference type="Gene3D" id="3.40.30.10">
    <property type="entry name" value="Glutaredoxin"/>
    <property type="match status" value="1"/>
</dbReference>
<dbReference type="PROSITE" id="PS51352">
    <property type="entry name" value="THIOREDOXIN_2"/>
    <property type="match status" value="1"/>
</dbReference>
<evidence type="ECO:0000313" key="7">
    <source>
        <dbReference type="Proteomes" id="UP000031518"/>
    </source>
</evidence>
<name>A0A0B6WUQ5_9BACT</name>
<dbReference type="OrthoDB" id="25753at2"/>
<dbReference type="GO" id="GO:0030313">
    <property type="term" value="C:cell envelope"/>
    <property type="evidence" value="ECO:0007669"/>
    <property type="project" value="UniProtKB-SubCell"/>
</dbReference>
<dbReference type="InterPro" id="IPR013766">
    <property type="entry name" value="Thioredoxin_domain"/>
</dbReference>
<dbReference type="GO" id="GO:0016209">
    <property type="term" value="F:antioxidant activity"/>
    <property type="evidence" value="ECO:0007669"/>
    <property type="project" value="InterPro"/>
</dbReference>
<organism evidence="6 7">
    <name type="scientific">Pyrinomonas methylaliphatogenes</name>
    <dbReference type="NCBI Taxonomy" id="454194"/>
    <lineage>
        <taxon>Bacteria</taxon>
        <taxon>Pseudomonadati</taxon>
        <taxon>Acidobacteriota</taxon>
        <taxon>Blastocatellia</taxon>
        <taxon>Blastocatellales</taxon>
        <taxon>Pyrinomonadaceae</taxon>
        <taxon>Pyrinomonas</taxon>
    </lineage>
</organism>
<evidence type="ECO:0000256" key="4">
    <source>
        <dbReference type="ARBA" id="ARBA00023284"/>
    </source>
</evidence>
<evidence type="ECO:0000256" key="1">
    <source>
        <dbReference type="ARBA" id="ARBA00004196"/>
    </source>
</evidence>
<feature type="domain" description="Thioredoxin" evidence="5">
    <location>
        <begin position="45"/>
        <end position="193"/>
    </location>
</feature>
<dbReference type="Proteomes" id="UP000031518">
    <property type="component" value="Unassembled WGS sequence"/>
</dbReference>
<dbReference type="GO" id="GO:0016491">
    <property type="term" value="F:oxidoreductase activity"/>
    <property type="evidence" value="ECO:0007669"/>
    <property type="project" value="InterPro"/>
</dbReference>
<proteinExistence type="predicted"/>
<dbReference type="CDD" id="cd02966">
    <property type="entry name" value="TlpA_like_family"/>
    <property type="match status" value="1"/>
</dbReference>
<dbReference type="PANTHER" id="PTHR42852:SF6">
    <property type="entry name" value="THIOL:DISULFIDE INTERCHANGE PROTEIN DSBE"/>
    <property type="match status" value="1"/>
</dbReference>
<dbReference type="SUPFAM" id="SSF52833">
    <property type="entry name" value="Thioredoxin-like"/>
    <property type="match status" value="1"/>
</dbReference>
<evidence type="ECO:0000256" key="2">
    <source>
        <dbReference type="ARBA" id="ARBA00022748"/>
    </source>
</evidence>
<keyword evidence="7" id="KW-1185">Reference proteome</keyword>
<dbReference type="Pfam" id="PF00578">
    <property type="entry name" value="AhpC-TSA"/>
    <property type="match status" value="1"/>
</dbReference>
<sequence length="198" mass="22475">MSGTRRSNGALFSQERMNRARRCATFSARIFVAAFVLTFAQIALAGSDDAALDFRLRGIDGKTYDAAKLRGKIVLISFGATWCAPCIAELEALEDLKREYAGEPVEFLWVSIETEEERSDWTLRSFARDNRLTIPVLRDPKRAVYSRFSARTRMPLVVFLDREGKVAGKPHVGMTTPEAYKEIIRRRLNELLNEDIKP</sequence>
<dbReference type="GO" id="GO:0017004">
    <property type="term" value="P:cytochrome complex assembly"/>
    <property type="evidence" value="ECO:0007669"/>
    <property type="project" value="UniProtKB-KW"/>
</dbReference>
<keyword evidence="3" id="KW-1015">Disulfide bond</keyword>
<keyword evidence="2" id="KW-0201">Cytochrome c-type biogenesis</keyword>